<organism evidence="1 2">
    <name type="scientific">Viridothelium virens</name>
    <name type="common">Speckled blister lichen</name>
    <name type="synonym">Trypethelium virens</name>
    <dbReference type="NCBI Taxonomy" id="1048519"/>
    <lineage>
        <taxon>Eukaryota</taxon>
        <taxon>Fungi</taxon>
        <taxon>Dikarya</taxon>
        <taxon>Ascomycota</taxon>
        <taxon>Pezizomycotina</taxon>
        <taxon>Dothideomycetes</taxon>
        <taxon>Dothideomycetes incertae sedis</taxon>
        <taxon>Trypetheliales</taxon>
        <taxon>Trypetheliaceae</taxon>
        <taxon>Viridothelium</taxon>
    </lineage>
</organism>
<reference evidence="1" key="1">
    <citation type="journal article" date="2020" name="Stud. Mycol.">
        <title>101 Dothideomycetes genomes: a test case for predicting lifestyles and emergence of pathogens.</title>
        <authorList>
            <person name="Haridas S."/>
            <person name="Albert R."/>
            <person name="Binder M."/>
            <person name="Bloem J."/>
            <person name="Labutti K."/>
            <person name="Salamov A."/>
            <person name="Andreopoulos B."/>
            <person name="Baker S."/>
            <person name="Barry K."/>
            <person name="Bills G."/>
            <person name="Bluhm B."/>
            <person name="Cannon C."/>
            <person name="Castanera R."/>
            <person name="Culley D."/>
            <person name="Daum C."/>
            <person name="Ezra D."/>
            <person name="Gonzalez J."/>
            <person name="Henrissat B."/>
            <person name="Kuo A."/>
            <person name="Liang C."/>
            <person name="Lipzen A."/>
            <person name="Lutzoni F."/>
            <person name="Magnuson J."/>
            <person name="Mondo S."/>
            <person name="Nolan M."/>
            <person name="Ohm R."/>
            <person name="Pangilinan J."/>
            <person name="Park H.-J."/>
            <person name="Ramirez L."/>
            <person name="Alfaro M."/>
            <person name="Sun H."/>
            <person name="Tritt A."/>
            <person name="Yoshinaga Y."/>
            <person name="Zwiers L.-H."/>
            <person name="Turgeon B."/>
            <person name="Goodwin S."/>
            <person name="Spatafora J."/>
            <person name="Crous P."/>
            <person name="Grigoriev I."/>
        </authorList>
    </citation>
    <scope>NUCLEOTIDE SEQUENCE</scope>
    <source>
        <strain evidence="1">Tuck. ex Michener</strain>
    </source>
</reference>
<dbReference type="AlphaFoldDB" id="A0A6A6GZ20"/>
<gene>
    <name evidence="1" type="ORF">EV356DRAFT_536036</name>
</gene>
<dbReference type="EMBL" id="ML991835">
    <property type="protein sequence ID" value="KAF2230808.1"/>
    <property type="molecule type" value="Genomic_DNA"/>
</dbReference>
<dbReference type="OrthoDB" id="1577640at2759"/>
<dbReference type="InterPro" id="IPR038305">
    <property type="entry name" value="HeLo_sf"/>
</dbReference>
<evidence type="ECO:0000313" key="2">
    <source>
        <dbReference type="Proteomes" id="UP000800092"/>
    </source>
</evidence>
<evidence type="ECO:0008006" key="3">
    <source>
        <dbReference type="Google" id="ProtNLM"/>
    </source>
</evidence>
<dbReference type="Proteomes" id="UP000800092">
    <property type="component" value="Unassembled WGS sequence"/>
</dbReference>
<name>A0A6A6GZ20_VIRVR</name>
<dbReference type="Gene3D" id="1.20.120.1020">
    <property type="entry name" value="Prion-inhibition and propagation, HeLo domain"/>
    <property type="match status" value="1"/>
</dbReference>
<keyword evidence="2" id="KW-1185">Reference proteome</keyword>
<proteinExistence type="predicted"/>
<accession>A0A6A6GZ20</accession>
<evidence type="ECO:0000313" key="1">
    <source>
        <dbReference type="EMBL" id="KAF2230808.1"/>
    </source>
</evidence>
<protein>
    <recommendedName>
        <fullName evidence="3">Fungal N-terminal domain-containing protein</fullName>
    </recommendedName>
</protein>
<sequence length="176" mass="19707">MTDPLSISSGAAGAVSLGIQICQGLVKYYKDWNSREEDVEVAVTSLEREQNILILLQRSLKMENHSALLIDDIAEVEKCIVNIQRAFSCLDTILQKCRHYPAPGSMKERAKTIGVVALYPFRKDTLKEIQHRVGDIGIVLAKAVQILQLDLTQELMQDLSLLSDLTQELKQDQSLL</sequence>